<evidence type="ECO:0000256" key="4">
    <source>
        <dbReference type="ARBA" id="ARBA00022729"/>
    </source>
</evidence>
<organism evidence="11 12">
    <name type="scientific">Chloebia gouldiae</name>
    <name type="common">Gouldian finch</name>
    <name type="synonym">Erythrura gouldiae</name>
    <dbReference type="NCBI Taxonomy" id="44316"/>
    <lineage>
        <taxon>Eukaryota</taxon>
        <taxon>Metazoa</taxon>
        <taxon>Chordata</taxon>
        <taxon>Craniata</taxon>
        <taxon>Vertebrata</taxon>
        <taxon>Euteleostomi</taxon>
        <taxon>Archelosauria</taxon>
        <taxon>Archosauria</taxon>
        <taxon>Dinosauria</taxon>
        <taxon>Saurischia</taxon>
        <taxon>Theropoda</taxon>
        <taxon>Coelurosauria</taxon>
        <taxon>Aves</taxon>
        <taxon>Neognathae</taxon>
        <taxon>Neoaves</taxon>
        <taxon>Telluraves</taxon>
        <taxon>Australaves</taxon>
        <taxon>Passeriformes</taxon>
        <taxon>Passeroidea</taxon>
        <taxon>Passeridae</taxon>
        <taxon>Chloebia</taxon>
    </lineage>
</organism>
<dbReference type="InterPro" id="IPR002861">
    <property type="entry name" value="Reeler_dom"/>
</dbReference>
<dbReference type="InterPro" id="IPR026184">
    <property type="entry name" value="PLET1"/>
</dbReference>
<dbReference type="GO" id="GO:0009897">
    <property type="term" value="C:external side of plasma membrane"/>
    <property type="evidence" value="ECO:0007669"/>
    <property type="project" value="TreeGrafter"/>
</dbReference>
<keyword evidence="7" id="KW-0325">Glycoprotein</keyword>
<proteinExistence type="predicted"/>
<keyword evidence="4 9" id="KW-0732">Signal</keyword>
<feature type="chain" id="PRO_5018239856" description="Placenta-expressed transcript 1 protein" evidence="9">
    <location>
        <begin position="38"/>
        <end position="163"/>
    </location>
</feature>
<evidence type="ECO:0000256" key="6">
    <source>
        <dbReference type="ARBA" id="ARBA00023136"/>
    </source>
</evidence>
<keyword evidence="6" id="KW-0472">Membrane</keyword>
<feature type="domain" description="Reelin" evidence="10">
    <location>
        <begin position="55"/>
        <end position="143"/>
    </location>
</feature>
<dbReference type="Pfam" id="PF02014">
    <property type="entry name" value="Reeler"/>
    <property type="match status" value="1"/>
</dbReference>
<dbReference type="PANTHER" id="PTHR22527:SF2">
    <property type="entry name" value="PLACENTA-EXPRESSED TRANSCRIPT 1 PROTEIN"/>
    <property type="match status" value="1"/>
</dbReference>
<evidence type="ECO:0000256" key="8">
    <source>
        <dbReference type="ARBA" id="ARBA00024756"/>
    </source>
</evidence>
<sequence length="163" mass="17616">SFISQGQVGEEEEEAPKGVMAAFLLLAPLLLLGTAAGQADTEMEECLWLRNVTEGNFSVLITPETYQANKTYLVTINDDRNQSSSSGPLLLQALSPQNSSVGEWRDAGTGSCSSVLTAVLNTTQSSARWTSPNSDLSSVHIRVYLIHPGNLTELKTWMLSRGK</sequence>
<dbReference type="GO" id="GO:0035313">
    <property type="term" value="P:wound healing, spreading of epidermal cells"/>
    <property type="evidence" value="ECO:0007669"/>
    <property type="project" value="TreeGrafter"/>
</dbReference>
<comment type="function">
    <text evidence="8">Modulates leading keratinocyte migration and cellular adhesion to matrix proteins during a wound-healing response and promotes wound repair. May play a role during trichilemmal differentiation of the hair follicle.</text>
</comment>
<keyword evidence="5" id="KW-0221">Differentiation</keyword>
<dbReference type="PANTHER" id="PTHR22527">
    <property type="entry name" value="PLACENTA-EXPRESSED TRANSCRIPT 1 PROTEIN"/>
    <property type="match status" value="1"/>
</dbReference>
<comment type="subcellular location">
    <subcellularLocation>
        <location evidence="1">Apical cell membrane</location>
    </subcellularLocation>
</comment>
<evidence type="ECO:0000313" key="11">
    <source>
        <dbReference type="EMBL" id="RLV86604.1"/>
    </source>
</evidence>
<feature type="signal peptide" evidence="9">
    <location>
        <begin position="1"/>
        <end position="37"/>
    </location>
</feature>
<feature type="non-terminal residue" evidence="11">
    <location>
        <position position="1"/>
    </location>
</feature>
<dbReference type="GO" id="GO:0030335">
    <property type="term" value="P:positive regulation of cell migration"/>
    <property type="evidence" value="ECO:0007669"/>
    <property type="project" value="TreeGrafter"/>
</dbReference>
<evidence type="ECO:0000256" key="5">
    <source>
        <dbReference type="ARBA" id="ARBA00022782"/>
    </source>
</evidence>
<evidence type="ECO:0000256" key="9">
    <source>
        <dbReference type="SAM" id="SignalP"/>
    </source>
</evidence>
<gene>
    <name evidence="11" type="ORF">DV515_00015869</name>
</gene>
<dbReference type="Proteomes" id="UP000276834">
    <property type="component" value="Unassembled WGS sequence"/>
</dbReference>
<evidence type="ECO:0000256" key="7">
    <source>
        <dbReference type="ARBA" id="ARBA00023180"/>
    </source>
</evidence>
<evidence type="ECO:0000259" key="10">
    <source>
        <dbReference type="Pfam" id="PF02014"/>
    </source>
</evidence>
<dbReference type="AlphaFoldDB" id="A0A3L8RVC8"/>
<dbReference type="GO" id="GO:0001953">
    <property type="term" value="P:negative regulation of cell-matrix adhesion"/>
    <property type="evidence" value="ECO:0007669"/>
    <property type="project" value="TreeGrafter"/>
</dbReference>
<dbReference type="GO" id="GO:0016324">
    <property type="term" value="C:apical plasma membrane"/>
    <property type="evidence" value="ECO:0007669"/>
    <property type="project" value="UniProtKB-SubCell"/>
</dbReference>
<keyword evidence="12" id="KW-1185">Reference proteome</keyword>
<evidence type="ECO:0000313" key="12">
    <source>
        <dbReference type="Proteomes" id="UP000276834"/>
    </source>
</evidence>
<reference evidence="11 12" key="1">
    <citation type="journal article" date="2018" name="Proc. R. Soc. B">
        <title>A non-coding region near Follistatin controls head colour polymorphism in the Gouldian finch.</title>
        <authorList>
            <person name="Toomey M.B."/>
            <person name="Marques C.I."/>
            <person name="Andrade P."/>
            <person name="Araujo P.M."/>
            <person name="Sabatino S."/>
            <person name="Gazda M.A."/>
            <person name="Afonso S."/>
            <person name="Lopes R.J."/>
            <person name="Corbo J.C."/>
            <person name="Carneiro M."/>
        </authorList>
    </citation>
    <scope>NUCLEOTIDE SEQUENCE [LARGE SCALE GENOMIC DNA]</scope>
    <source>
        <strain evidence="11">Red01</strain>
        <tissue evidence="11">Muscle</tissue>
    </source>
</reference>
<keyword evidence="3" id="KW-1003">Cell membrane</keyword>
<name>A0A3L8RVC8_CHLGU</name>
<comment type="caution">
    <text evidence="11">The sequence shown here is derived from an EMBL/GenBank/DDBJ whole genome shotgun (WGS) entry which is preliminary data.</text>
</comment>
<evidence type="ECO:0000256" key="1">
    <source>
        <dbReference type="ARBA" id="ARBA00004221"/>
    </source>
</evidence>
<dbReference type="GO" id="GO:0030154">
    <property type="term" value="P:cell differentiation"/>
    <property type="evidence" value="ECO:0007669"/>
    <property type="project" value="UniProtKB-KW"/>
</dbReference>
<protein>
    <recommendedName>
        <fullName evidence="2">Placenta-expressed transcript 1 protein</fullName>
    </recommendedName>
</protein>
<dbReference type="OrthoDB" id="9395508at2759"/>
<evidence type="ECO:0000256" key="2">
    <source>
        <dbReference type="ARBA" id="ARBA00014036"/>
    </source>
</evidence>
<evidence type="ECO:0000256" key="3">
    <source>
        <dbReference type="ARBA" id="ARBA00022475"/>
    </source>
</evidence>
<dbReference type="EMBL" id="QUSF01000218">
    <property type="protein sequence ID" value="RLV86604.1"/>
    <property type="molecule type" value="Genomic_DNA"/>
</dbReference>
<accession>A0A3L8RVC8</accession>